<sequence length="69" mass="7890">MATVRVRKIKHPGGTETFQGAGPYAKEWTDIFIGSGCSDADVEDFNRRIDDWISEREKQGDEVIWVPNY</sequence>
<name>A0AA44LE48_CITBR</name>
<organism evidence="1 2">
    <name type="scientific">Citrobacter braakii</name>
    <dbReference type="NCBI Taxonomy" id="57706"/>
    <lineage>
        <taxon>Bacteria</taxon>
        <taxon>Pseudomonadati</taxon>
        <taxon>Pseudomonadota</taxon>
        <taxon>Gammaproteobacteria</taxon>
        <taxon>Enterobacterales</taxon>
        <taxon>Enterobacteriaceae</taxon>
        <taxon>Citrobacter</taxon>
        <taxon>Citrobacter freundii complex</taxon>
    </lineage>
</organism>
<gene>
    <name evidence="1" type="ORF">BWD41_16575</name>
</gene>
<dbReference type="AlphaFoldDB" id="A0AA44LE48"/>
<evidence type="ECO:0000313" key="1">
    <source>
        <dbReference type="EMBL" id="OLY68398.1"/>
    </source>
</evidence>
<comment type="caution">
    <text evidence="1">The sequence shown here is derived from an EMBL/GenBank/DDBJ whole genome shotgun (WGS) entry which is preliminary data.</text>
</comment>
<protein>
    <submittedName>
        <fullName evidence="1">Uncharacterized protein</fullName>
    </submittedName>
</protein>
<evidence type="ECO:0000313" key="2">
    <source>
        <dbReference type="Proteomes" id="UP000185597"/>
    </source>
</evidence>
<dbReference type="Proteomes" id="UP000185597">
    <property type="component" value="Unassembled WGS sequence"/>
</dbReference>
<proteinExistence type="predicted"/>
<reference evidence="1 2" key="1">
    <citation type="submission" date="2017-01" db="EMBL/GenBank/DDBJ databases">
        <title>First report of the plasmid-mediated mcr-1 gene in Citrobacter freudii.</title>
        <authorList>
            <person name="Liu J."/>
            <person name="Yang Y."/>
            <person name="Li Y."/>
            <person name="Liu D."/>
            <person name="Tuo H."/>
            <person name="Davis M."/>
            <person name="Zhang A."/>
        </authorList>
    </citation>
    <scope>NUCLEOTIDE SEQUENCE [LARGE SCALE GENOMIC DNA]</scope>
    <source>
        <strain evidence="1 2">SCC4</strain>
    </source>
</reference>
<dbReference type="RefSeq" id="WP_075848471.1">
    <property type="nucleotide sequence ID" value="NZ_CP022049.2"/>
</dbReference>
<accession>A0AA44LE48</accession>
<dbReference type="EMBL" id="MTCP01000007">
    <property type="protein sequence ID" value="OLY68398.1"/>
    <property type="molecule type" value="Genomic_DNA"/>
</dbReference>